<sequence>MNKGVKSIMQTNTKTASAEILEQAKLRKVQKRHQIKQQTTKQKLTNHNKKTA</sequence>
<dbReference type="AlphaFoldDB" id="G9WI17"/>
<keyword evidence="3" id="KW-1185">Reference proteome</keyword>
<dbReference type="Proteomes" id="UP000004959">
    <property type="component" value="Chromosome"/>
</dbReference>
<dbReference type="PATRIC" id="fig|1045004.4.peg.796"/>
<dbReference type="EMBL" id="AFVZ01000001">
    <property type="protein sequence ID" value="EHN58902.1"/>
    <property type="molecule type" value="Genomic_DNA"/>
</dbReference>
<gene>
    <name evidence="2" type="ORF">OKIT_0793</name>
</gene>
<evidence type="ECO:0000256" key="1">
    <source>
        <dbReference type="SAM" id="MobiDB-lite"/>
    </source>
</evidence>
<reference evidence="2 3" key="1">
    <citation type="journal article" date="2012" name="PLoS ONE">
        <title>Functional divergence in the genus oenococcus as predicted by genome sequencing of the newly-described species, Oenococcus kitaharae.</title>
        <authorList>
            <person name="Borneman A.R."/>
            <person name="McCarthy J.M."/>
            <person name="Chambers P.J."/>
            <person name="Bartowsky E.J."/>
        </authorList>
    </citation>
    <scope>NUCLEOTIDE SEQUENCE [LARGE SCALE GENOMIC DNA]</scope>
    <source>
        <strain evidence="3">DSM17330</strain>
    </source>
</reference>
<name>G9WI17_9LACO</name>
<comment type="caution">
    <text evidence="2">The sequence shown here is derived from an EMBL/GenBank/DDBJ whole genome shotgun (WGS) entry which is preliminary data.</text>
</comment>
<evidence type="ECO:0000313" key="2">
    <source>
        <dbReference type="EMBL" id="EHN58902.1"/>
    </source>
</evidence>
<organism evidence="2 3">
    <name type="scientific">Oenococcus kitaharae DSM 17330</name>
    <dbReference type="NCBI Taxonomy" id="1045004"/>
    <lineage>
        <taxon>Bacteria</taxon>
        <taxon>Bacillati</taxon>
        <taxon>Bacillota</taxon>
        <taxon>Bacilli</taxon>
        <taxon>Lactobacillales</taxon>
        <taxon>Lactobacillaceae</taxon>
        <taxon>Oenococcus</taxon>
    </lineage>
</organism>
<protein>
    <submittedName>
        <fullName evidence="2">Uncharacterized protein</fullName>
    </submittedName>
</protein>
<evidence type="ECO:0000313" key="3">
    <source>
        <dbReference type="Proteomes" id="UP000004959"/>
    </source>
</evidence>
<proteinExistence type="predicted"/>
<feature type="region of interest" description="Disordered" evidence="1">
    <location>
        <begin position="27"/>
        <end position="52"/>
    </location>
</feature>
<accession>G9WI17</accession>
<dbReference type="HOGENOM" id="CLU_3082459_0_0_9"/>